<dbReference type="PANTHER" id="PTHR24321:SF8">
    <property type="entry name" value="ESTRADIOL 17-BETA-DEHYDROGENASE 8-RELATED"/>
    <property type="match status" value="1"/>
</dbReference>
<keyword evidence="2" id="KW-0521">NADP</keyword>
<dbReference type="Proteomes" id="UP000807342">
    <property type="component" value="Unassembled WGS sequence"/>
</dbReference>
<evidence type="ECO:0000313" key="5">
    <source>
        <dbReference type="Proteomes" id="UP000807342"/>
    </source>
</evidence>
<dbReference type="GO" id="GO:0016491">
    <property type="term" value="F:oxidoreductase activity"/>
    <property type="evidence" value="ECO:0007669"/>
    <property type="project" value="UniProtKB-KW"/>
</dbReference>
<reference evidence="4" key="1">
    <citation type="submission" date="2020-11" db="EMBL/GenBank/DDBJ databases">
        <authorList>
            <consortium name="DOE Joint Genome Institute"/>
            <person name="Ahrendt S."/>
            <person name="Riley R."/>
            <person name="Andreopoulos W."/>
            <person name="Labutti K."/>
            <person name="Pangilinan J."/>
            <person name="Ruiz-Duenas F.J."/>
            <person name="Barrasa J.M."/>
            <person name="Sanchez-Garcia M."/>
            <person name="Camarero S."/>
            <person name="Miyauchi S."/>
            <person name="Serrano A."/>
            <person name="Linde D."/>
            <person name="Babiker R."/>
            <person name="Drula E."/>
            <person name="Ayuso-Fernandez I."/>
            <person name="Pacheco R."/>
            <person name="Padilla G."/>
            <person name="Ferreira P."/>
            <person name="Barriuso J."/>
            <person name="Kellner H."/>
            <person name="Castanera R."/>
            <person name="Alfaro M."/>
            <person name="Ramirez L."/>
            <person name="Pisabarro A.G."/>
            <person name="Kuo A."/>
            <person name="Tritt A."/>
            <person name="Lipzen A."/>
            <person name="He G."/>
            <person name="Yan M."/>
            <person name="Ng V."/>
            <person name="Cullen D."/>
            <person name="Martin F."/>
            <person name="Rosso M.-N."/>
            <person name="Henrissat B."/>
            <person name="Hibbett D."/>
            <person name="Martinez A.T."/>
            <person name="Grigoriev I.V."/>
        </authorList>
    </citation>
    <scope>NUCLEOTIDE SEQUENCE</scope>
    <source>
        <strain evidence="4">MF-IS2</strain>
    </source>
</reference>
<proteinExistence type="inferred from homology"/>
<keyword evidence="3" id="KW-0560">Oxidoreductase</keyword>
<dbReference type="SUPFAM" id="SSF51735">
    <property type="entry name" value="NAD(P)-binding Rossmann-fold domains"/>
    <property type="match status" value="1"/>
</dbReference>
<comment type="similarity">
    <text evidence="1">Belongs to the short-chain dehydrogenases/reductases (SDR) family.</text>
</comment>
<dbReference type="FunFam" id="3.40.50.720:FF:000084">
    <property type="entry name" value="Short-chain dehydrogenase reductase"/>
    <property type="match status" value="1"/>
</dbReference>
<evidence type="ECO:0000256" key="3">
    <source>
        <dbReference type="ARBA" id="ARBA00023002"/>
    </source>
</evidence>
<dbReference type="InterPro" id="IPR020904">
    <property type="entry name" value="Sc_DH/Rdtase_CS"/>
</dbReference>
<sequence>MSPRIALITGASRGIGAAVARCLAKDGFDVAINDLPAQLPALESLQKEIDSMGRRVYIHTANISDAGEVENMVNSTVETLGGLDAMVANAGIVGGLTPLTESGSEEAWDQVMGINARGTFLCYKYAAKAMIVQGRGGRIIGASSVAGKQGMGHASAYTASKFAIRGLTQSAAQELAKYGITVNAYAPGPIDTPIVDTFGLDEAGKKALIDSETKKTLVGRLGKPEEIASIASYLASQESAFTTGQTISVNGGQFFD</sequence>
<evidence type="ECO:0000256" key="1">
    <source>
        <dbReference type="ARBA" id="ARBA00006484"/>
    </source>
</evidence>
<accession>A0A9P5X003</accession>
<organism evidence="4 5">
    <name type="scientific">Macrolepiota fuliginosa MF-IS2</name>
    <dbReference type="NCBI Taxonomy" id="1400762"/>
    <lineage>
        <taxon>Eukaryota</taxon>
        <taxon>Fungi</taxon>
        <taxon>Dikarya</taxon>
        <taxon>Basidiomycota</taxon>
        <taxon>Agaricomycotina</taxon>
        <taxon>Agaricomycetes</taxon>
        <taxon>Agaricomycetidae</taxon>
        <taxon>Agaricales</taxon>
        <taxon>Agaricineae</taxon>
        <taxon>Agaricaceae</taxon>
        <taxon>Macrolepiota</taxon>
    </lineage>
</organism>
<dbReference type="EMBL" id="MU152215">
    <property type="protein sequence ID" value="KAF9440862.1"/>
    <property type="molecule type" value="Genomic_DNA"/>
</dbReference>
<keyword evidence="5" id="KW-1185">Reference proteome</keyword>
<dbReference type="AlphaFoldDB" id="A0A9P5X003"/>
<dbReference type="PROSITE" id="PS00061">
    <property type="entry name" value="ADH_SHORT"/>
    <property type="match status" value="1"/>
</dbReference>
<evidence type="ECO:0000256" key="2">
    <source>
        <dbReference type="ARBA" id="ARBA00022857"/>
    </source>
</evidence>
<name>A0A9P5X003_9AGAR</name>
<dbReference type="InterPro" id="IPR002347">
    <property type="entry name" value="SDR_fam"/>
</dbReference>
<dbReference type="Pfam" id="PF13561">
    <property type="entry name" value="adh_short_C2"/>
    <property type="match status" value="1"/>
</dbReference>
<evidence type="ECO:0000313" key="4">
    <source>
        <dbReference type="EMBL" id="KAF9440862.1"/>
    </source>
</evidence>
<dbReference type="Gene3D" id="3.40.50.720">
    <property type="entry name" value="NAD(P)-binding Rossmann-like Domain"/>
    <property type="match status" value="1"/>
</dbReference>
<dbReference type="OrthoDB" id="498125at2759"/>
<gene>
    <name evidence="4" type="ORF">P691DRAFT_739978</name>
</gene>
<comment type="caution">
    <text evidence="4">The sequence shown here is derived from an EMBL/GenBank/DDBJ whole genome shotgun (WGS) entry which is preliminary data.</text>
</comment>
<dbReference type="PANTHER" id="PTHR24321">
    <property type="entry name" value="DEHYDROGENASES, SHORT CHAIN"/>
    <property type="match status" value="1"/>
</dbReference>
<dbReference type="PRINTS" id="PR00080">
    <property type="entry name" value="SDRFAMILY"/>
</dbReference>
<dbReference type="InterPro" id="IPR036291">
    <property type="entry name" value="NAD(P)-bd_dom_sf"/>
</dbReference>
<protein>
    <submittedName>
        <fullName evidence="4">NAD(P)-binding protein</fullName>
    </submittedName>
</protein>
<dbReference type="PRINTS" id="PR00081">
    <property type="entry name" value="GDHRDH"/>
</dbReference>